<evidence type="ECO:0000313" key="4">
    <source>
        <dbReference type="Proteomes" id="UP000184442"/>
    </source>
</evidence>
<evidence type="ECO:0000313" key="3">
    <source>
        <dbReference type="EMBL" id="SHJ37661.1"/>
    </source>
</evidence>
<dbReference type="PANTHER" id="PTHR43686:SF1">
    <property type="entry name" value="AMINOTRAN_5 DOMAIN-CONTAINING PROTEIN"/>
    <property type="match status" value="1"/>
</dbReference>
<dbReference type="PANTHER" id="PTHR43686">
    <property type="entry name" value="SULFURTRANSFERASE-RELATED"/>
    <property type="match status" value="1"/>
</dbReference>
<dbReference type="OrthoDB" id="9801054at2"/>
<dbReference type="EMBL" id="FQZS01000038">
    <property type="protein sequence ID" value="SHJ37661.1"/>
    <property type="molecule type" value="Genomic_DNA"/>
</dbReference>
<proteinExistence type="predicted"/>
<dbReference type="InterPro" id="IPR035107">
    <property type="entry name" value="tRNA_thiolation_TtcA_Ctu1"/>
</dbReference>
<sequence length="244" mass="28004">MKLQRLLSYTRKAIDDYKMIDDGDKIAIGISGGKDSLTLLYSLSHLRRFYPKQFDIEAITVSMGFKDMDFSPVKQLCTELGVSYTIVETEISNIIFSHRKEANPCSLCAKMRKGAFNAKAKELGCNKEAYAHHYDDVIETMMMSLIYEGRFHCFSPVTYLEKSDITLIRPLIFVREADIKGFRNAYNLPVVKNMCPVDGYTKRQYTKELIKRLQSENPGLKERLFHAIQTGNVPGWNNSYLLPK</sequence>
<name>A0A1M6IT72_9FIRM</name>
<dbReference type="GO" id="GO:0016740">
    <property type="term" value="F:transferase activity"/>
    <property type="evidence" value="ECO:0007669"/>
    <property type="project" value="UniProtKB-KW"/>
</dbReference>
<evidence type="ECO:0000256" key="1">
    <source>
        <dbReference type="ARBA" id="ARBA00022679"/>
    </source>
</evidence>
<dbReference type="Pfam" id="PF01171">
    <property type="entry name" value="ATP_bind_3"/>
    <property type="match status" value="1"/>
</dbReference>
<dbReference type="InterPro" id="IPR014729">
    <property type="entry name" value="Rossmann-like_a/b/a_fold"/>
</dbReference>
<dbReference type="STRING" id="1122184.SAMN02745176_03389"/>
<evidence type="ECO:0000259" key="2">
    <source>
        <dbReference type="Pfam" id="PF01171"/>
    </source>
</evidence>
<accession>A0A1M6IT72</accession>
<dbReference type="GO" id="GO:0008033">
    <property type="term" value="P:tRNA processing"/>
    <property type="evidence" value="ECO:0007669"/>
    <property type="project" value="InterPro"/>
</dbReference>
<dbReference type="CDD" id="cd24138">
    <property type="entry name" value="TtcA-like"/>
    <property type="match status" value="1"/>
</dbReference>
<dbReference type="PIRSF" id="PIRSF004976">
    <property type="entry name" value="ATPase_YdaO"/>
    <property type="match status" value="1"/>
</dbReference>
<dbReference type="RefSeq" id="WP_073027886.1">
    <property type="nucleotide sequence ID" value="NZ_FQZS01000038.1"/>
</dbReference>
<dbReference type="InterPro" id="IPR011063">
    <property type="entry name" value="TilS/TtcA_N"/>
</dbReference>
<dbReference type="SUPFAM" id="SSF52402">
    <property type="entry name" value="Adenine nucleotide alpha hydrolases-like"/>
    <property type="match status" value="1"/>
</dbReference>
<organism evidence="3 4">
    <name type="scientific">Lutispora thermophila DSM 19022</name>
    <dbReference type="NCBI Taxonomy" id="1122184"/>
    <lineage>
        <taxon>Bacteria</taxon>
        <taxon>Bacillati</taxon>
        <taxon>Bacillota</taxon>
        <taxon>Clostridia</taxon>
        <taxon>Lutisporales</taxon>
        <taxon>Lutisporaceae</taxon>
        <taxon>Lutispora</taxon>
    </lineage>
</organism>
<protein>
    <submittedName>
        <fullName evidence="3">tRNA(Ile)-lysidine synthase TilS/MesJ</fullName>
    </submittedName>
</protein>
<dbReference type="AlphaFoldDB" id="A0A1M6IT72"/>
<dbReference type="Proteomes" id="UP000184442">
    <property type="component" value="Unassembled WGS sequence"/>
</dbReference>
<feature type="domain" description="tRNA(Ile)-lysidine/2-thiocytidine synthase N-terminal" evidence="2">
    <location>
        <begin position="25"/>
        <end position="191"/>
    </location>
</feature>
<keyword evidence="1" id="KW-0808">Transferase</keyword>
<gene>
    <name evidence="3" type="ORF">SAMN02745176_03389</name>
</gene>
<reference evidence="3 4" key="1">
    <citation type="submission" date="2016-11" db="EMBL/GenBank/DDBJ databases">
        <authorList>
            <person name="Jaros S."/>
            <person name="Januszkiewicz K."/>
            <person name="Wedrychowicz H."/>
        </authorList>
    </citation>
    <scope>NUCLEOTIDE SEQUENCE [LARGE SCALE GENOMIC DNA]</scope>
    <source>
        <strain evidence="3 4">DSM 19022</strain>
    </source>
</reference>
<dbReference type="Gene3D" id="3.40.50.620">
    <property type="entry name" value="HUPs"/>
    <property type="match status" value="1"/>
</dbReference>
<keyword evidence="4" id="KW-1185">Reference proteome</keyword>